<dbReference type="CDD" id="cd06530">
    <property type="entry name" value="S26_SPase_I"/>
    <property type="match status" value="1"/>
</dbReference>
<dbReference type="Gene3D" id="2.10.109.10">
    <property type="entry name" value="Umud Fragment, subunit A"/>
    <property type="match status" value="1"/>
</dbReference>
<name>A0A077AWA5_9PROT</name>
<evidence type="ECO:0000256" key="6">
    <source>
        <dbReference type="ARBA" id="ARBA00022801"/>
    </source>
</evidence>
<dbReference type="Proteomes" id="UP000028926">
    <property type="component" value="Chromosome"/>
</dbReference>
<feature type="transmembrane region" description="Helical" evidence="8">
    <location>
        <begin position="12"/>
        <end position="31"/>
    </location>
</feature>
<dbReference type="InterPro" id="IPR019756">
    <property type="entry name" value="Pept_S26A_signal_pept_1_Ser-AS"/>
</dbReference>
<organism evidence="11 12">
    <name type="scientific">Candidatus Odyssella acanthamoebae</name>
    <dbReference type="NCBI Taxonomy" id="91604"/>
    <lineage>
        <taxon>Bacteria</taxon>
        <taxon>Pseudomonadati</taxon>
        <taxon>Pseudomonadota</taxon>
        <taxon>Alphaproteobacteria</taxon>
        <taxon>Holosporales</taxon>
        <taxon>Candidatus Paracaedibacteraceae</taxon>
        <taxon>Candidatus Odyssella</taxon>
    </lineage>
</organism>
<comment type="catalytic activity">
    <reaction evidence="1 8">
        <text>Cleavage of hydrophobic, N-terminal signal or leader sequences from secreted and periplasmic proteins.</text>
        <dbReference type="EC" id="3.4.21.89"/>
    </reaction>
</comment>
<dbReference type="InterPro" id="IPR019533">
    <property type="entry name" value="Peptidase_S26"/>
</dbReference>
<gene>
    <name evidence="11" type="ORF">ID47_08175</name>
</gene>
<keyword evidence="8" id="KW-0472">Membrane</keyword>
<feature type="active site" evidence="7">
    <location>
        <position position="111"/>
    </location>
</feature>
<accession>A0A077AWA5</accession>
<dbReference type="NCBIfam" id="TIGR02227">
    <property type="entry name" value="sigpep_I_bact"/>
    <property type="match status" value="1"/>
</dbReference>
<dbReference type="EC" id="3.4.21.89" evidence="3 8"/>
<proteinExistence type="inferred from homology"/>
<evidence type="ECO:0000256" key="7">
    <source>
        <dbReference type="PIRSR" id="PIRSR600223-1"/>
    </source>
</evidence>
<dbReference type="GO" id="GO:0009003">
    <property type="term" value="F:signal peptidase activity"/>
    <property type="evidence" value="ECO:0007669"/>
    <property type="project" value="UniProtKB-EC"/>
</dbReference>
<dbReference type="HOGENOM" id="CLU_028723_1_2_5"/>
<protein>
    <recommendedName>
        <fullName evidence="4 8">Signal peptidase I</fullName>
        <ecNumber evidence="3 8">3.4.21.89</ecNumber>
    </recommendedName>
</protein>
<dbReference type="SUPFAM" id="SSF51306">
    <property type="entry name" value="LexA/Signal peptidase"/>
    <property type="match status" value="1"/>
</dbReference>
<evidence type="ECO:0000256" key="8">
    <source>
        <dbReference type="RuleBase" id="RU003993"/>
    </source>
</evidence>
<evidence type="ECO:0000313" key="11">
    <source>
        <dbReference type="EMBL" id="AIK96701.1"/>
    </source>
</evidence>
<dbReference type="InterPro" id="IPR036286">
    <property type="entry name" value="LexA/Signal_pep-like_sf"/>
</dbReference>
<dbReference type="InterPro" id="IPR000223">
    <property type="entry name" value="Pept_S26A_signal_pept_1"/>
</dbReference>
<evidence type="ECO:0000256" key="1">
    <source>
        <dbReference type="ARBA" id="ARBA00000677"/>
    </source>
</evidence>
<dbReference type="PRINTS" id="PR00727">
    <property type="entry name" value="LEADERPTASE"/>
</dbReference>
<dbReference type="GO" id="GO:0016020">
    <property type="term" value="C:membrane"/>
    <property type="evidence" value="ECO:0007669"/>
    <property type="project" value="UniProtKB-SubCell"/>
</dbReference>
<dbReference type="PANTHER" id="PTHR43390:SF1">
    <property type="entry name" value="CHLOROPLAST PROCESSING PEPTIDASE"/>
    <property type="match status" value="1"/>
</dbReference>
<dbReference type="PROSITE" id="PS00501">
    <property type="entry name" value="SPASE_I_1"/>
    <property type="match status" value="1"/>
</dbReference>
<keyword evidence="8" id="KW-0812">Transmembrane</keyword>
<comment type="subcellular location">
    <subcellularLocation>
        <location evidence="9">Membrane</location>
        <topology evidence="9">Single-pass type II membrane protein</topology>
    </subcellularLocation>
</comment>
<keyword evidence="12" id="KW-1185">Reference proteome</keyword>
<evidence type="ECO:0000256" key="5">
    <source>
        <dbReference type="ARBA" id="ARBA00022670"/>
    </source>
</evidence>
<dbReference type="PANTHER" id="PTHR43390">
    <property type="entry name" value="SIGNAL PEPTIDASE I"/>
    <property type="match status" value="1"/>
</dbReference>
<dbReference type="PROSITE" id="PS00761">
    <property type="entry name" value="SPASE_I_3"/>
    <property type="match status" value="1"/>
</dbReference>
<dbReference type="PROSITE" id="PS00760">
    <property type="entry name" value="SPASE_I_2"/>
    <property type="match status" value="1"/>
</dbReference>
<dbReference type="KEGG" id="paca:ID47_08175"/>
<dbReference type="OrthoDB" id="9815782at2"/>
<dbReference type="eggNOG" id="COG0681">
    <property type="taxonomic scope" value="Bacteria"/>
</dbReference>
<evidence type="ECO:0000259" key="10">
    <source>
        <dbReference type="Pfam" id="PF10502"/>
    </source>
</evidence>
<reference evidence="11 12" key="1">
    <citation type="submission" date="2014-07" db="EMBL/GenBank/DDBJ databases">
        <title>Comparative genomic insights into amoeba endosymbionts belonging to the families of Holosporaceae and Candidatus Midichloriaceae within Rickettsiales.</title>
        <authorList>
            <person name="Wang Z."/>
            <person name="Wu M."/>
        </authorList>
    </citation>
    <scope>NUCLEOTIDE SEQUENCE [LARGE SCALE GENOMIC DNA]</scope>
    <source>
        <strain evidence="11">PRA3</strain>
    </source>
</reference>
<dbReference type="Pfam" id="PF10502">
    <property type="entry name" value="Peptidase_S26"/>
    <property type="match status" value="1"/>
</dbReference>
<dbReference type="InterPro" id="IPR019757">
    <property type="entry name" value="Pept_S26A_signal_pept_1_Lys-AS"/>
</dbReference>
<dbReference type="AlphaFoldDB" id="A0A077AWA5"/>
<keyword evidence="5 8" id="KW-0645">Protease</keyword>
<dbReference type="STRING" id="91604.ID47_08175"/>
<evidence type="ECO:0000256" key="2">
    <source>
        <dbReference type="ARBA" id="ARBA00009370"/>
    </source>
</evidence>
<feature type="active site" evidence="7">
    <location>
        <position position="35"/>
    </location>
</feature>
<dbReference type="InterPro" id="IPR019758">
    <property type="entry name" value="Pept_S26A_signal_pept_1_CS"/>
</dbReference>
<evidence type="ECO:0000256" key="9">
    <source>
        <dbReference type="RuleBase" id="RU362042"/>
    </source>
</evidence>
<dbReference type="RefSeq" id="WP_038465331.1">
    <property type="nucleotide sequence ID" value="NZ_CP008941.1"/>
</dbReference>
<keyword evidence="6 8" id="KW-0378">Hydrolase</keyword>
<comment type="similarity">
    <text evidence="2 9">Belongs to the peptidase S26 family.</text>
</comment>
<keyword evidence="8" id="KW-1133">Transmembrane helix</keyword>
<evidence type="ECO:0000256" key="4">
    <source>
        <dbReference type="ARBA" id="ARBA00019232"/>
    </source>
</evidence>
<evidence type="ECO:0000313" key="12">
    <source>
        <dbReference type="Proteomes" id="UP000028926"/>
    </source>
</evidence>
<evidence type="ECO:0000256" key="3">
    <source>
        <dbReference type="ARBA" id="ARBA00013208"/>
    </source>
</evidence>
<dbReference type="EMBL" id="CP008941">
    <property type="protein sequence ID" value="AIK96701.1"/>
    <property type="molecule type" value="Genomic_DNA"/>
</dbReference>
<sequence length="257" mass="29371">MDRLIKELKGTLGALFIAIIIRTFLFQPFVIPSASMYPTLMIGDFLFVSKFSYGYSNYSFPFAPPLFEGRLLDNDKPTLGQVAVFRAPVGKTESLLKRMTIYYDESLDYIKRVVGLPGDKVQVKDGILHINGVACKLEKLDDYTLRDPRDSSVKVIPRYRETLPNGKAHEILMQYPFGVHPADNTPEYTVPAGHYFVMGDNRHNSQDSRYMKELGFIPEDHLLGPARILFFSTDARWYDVLAWIPGIRVNRILKVIE</sequence>
<dbReference type="GO" id="GO:0006465">
    <property type="term" value="P:signal peptide processing"/>
    <property type="evidence" value="ECO:0007669"/>
    <property type="project" value="InterPro"/>
</dbReference>
<feature type="domain" description="Peptidase S26" evidence="10">
    <location>
        <begin position="10"/>
        <end position="230"/>
    </location>
</feature>
<dbReference type="GO" id="GO:0004252">
    <property type="term" value="F:serine-type endopeptidase activity"/>
    <property type="evidence" value="ECO:0007669"/>
    <property type="project" value="InterPro"/>
</dbReference>